<protein>
    <recommendedName>
        <fullName evidence="8">Rod shape-determining protein MreD</fullName>
    </recommendedName>
</protein>
<evidence type="ECO:0000256" key="3">
    <source>
        <dbReference type="ARBA" id="ARBA00022475"/>
    </source>
</evidence>
<reference evidence="10" key="2">
    <citation type="submission" date="2021-04" db="EMBL/GenBank/DDBJ databases">
        <authorList>
            <person name="Gilroy R."/>
        </authorList>
    </citation>
    <scope>NUCLEOTIDE SEQUENCE</scope>
    <source>
        <strain evidence="10">687</strain>
    </source>
</reference>
<evidence type="ECO:0000256" key="2">
    <source>
        <dbReference type="ARBA" id="ARBA00007776"/>
    </source>
</evidence>
<dbReference type="Pfam" id="PF04093">
    <property type="entry name" value="MreD"/>
    <property type="match status" value="1"/>
</dbReference>
<dbReference type="GO" id="GO:0005886">
    <property type="term" value="C:plasma membrane"/>
    <property type="evidence" value="ECO:0007669"/>
    <property type="project" value="UniProtKB-SubCell"/>
</dbReference>
<comment type="subcellular location">
    <subcellularLocation>
        <location evidence="8">Cell inner membrane</location>
    </subcellularLocation>
    <subcellularLocation>
        <location evidence="1">Cell membrane</location>
        <topology evidence="1">Multi-pass membrane protein</topology>
    </subcellularLocation>
</comment>
<keyword evidence="3 8" id="KW-1003">Cell membrane</keyword>
<evidence type="ECO:0000256" key="1">
    <source>
        <dbReference type="ARBA" id="ARBA00004651"/>
    </source>
</evidence>
<dbReference type="PANTHER" id="PTHR37484">
    <property type="entry name" value="ROD SHAPE-DETERMINING PROTEIN MRED"/>
    <property type="match status" value="1"/>
</dbReference>
<dbReference type="EMBL" id="JAHLFG010000088">
    <property type="protein sequence ID" value="MBU3827424.1"/>
    <property type="molecule type" value="Genomic_DNA"/>
</dbReference>
<dbReference type="AlphaFoldDB" id="A0A9E2KNZ8"/>
<feature type="transmembrane region" description="Helical" evidence="9">
    <location>
        <begin position="12"/>
        <end position="29"/>
    </location>
</feature>
<dbReference type="Proteomes" id="UP000824150">
    <property type="component" value="Unassembled WGS sequence"/>
</dbReference>
<sequence>MAAANDSRSTYFLFFPLLFMALVIDIIRLPEIINPYRPDILSLCVIFFATFDPARVNIGWAWIAGLLLDLLTGAPLSQHALCLALQVFLILSQFQRFALFALWQQILIILVVNLLGHVLGYWISHLAGQVNYEESIAASSVVTAALWPVISLLCLFLCRALNLAPPAHKEN</sequence>
<proteinExistence type="inferred from homology"/>
<accession>A0A9E2KNZ8</accession>
<comment type="similarity">
    <text evidence="2 8">Belongs to the MreD family.</text>
</comment>
<evidence type="ECO:0000256" key="4">
    <source>
        <dbReference type="ARBA" id="ARBA00022692"/>
    </source>
</evidence>
<evidence type="ECO:0000313" key="10">
    <source>
        <dbReference type="EMBL" id="MBU3827424.1"/>
    </source>
</evidence>
<name>A0A9E2KNZ8_9GAMM</name>
<reference evidence="10" key="1">
    <citation type="journal article" date="2021" name="PeerJ">
        <title>Extensive microbial diversity within the chicken gut microbiome revealed by metagenomics and culture.</title>
        <authorList>
            <person name="Gilroy R."/>
            <person name="Ravi A."/>
            <person name="Getino M."/>
            <person name="Pursley I."/>
            <person name="Horton D.L."/>
            <person name="Alikhan N.F."/>
            <person name="Baker D."/>
            <person name="Gharbi K."/>
            <person name="Hall N."/>
            <person name="Watson M."/>
            <person name="Adriaenssens E.M."/>
            <person name="Foster-Nyarko E."/>
            <person name="Jarju S."/>
            <person name="Secka A."/>
            <person name="Antonio M."/>
            <person name="Oren A."/>
            <person name="Chaudhuri R.R."/>
            <person name="La Ragione R."/>
            <person name="Hildebrand F."/>
            <person name="Pallen M.J."/>
        </authorList>
    </citation>
    <scope>NUCLEOTIDE SEQUENCE</scope>
    <source>
        <strain evidence="10">687</strain>
    </source>
</reference>
<comment type="caution">
    <text evidence="10">The sequence shown here is derived from an EMBL/GenBank/DDBJ whole genome shotgun (WGS) entry which is preliminary data.</text>
</comment>
<feature type="transmembrane region" description="Helical" evidence="9">
    <location>
        <begin position="76"/>
        <end position="94"/>
    </location>
</feature>
<keyword evidence="4 9" id="KW-0812">Transmembrane</keyword>
<evidence type="ECO:0000256" key="7">
    <source>
        <dbReference type="ARBA" id="ARBA00023136"/>
    </source>
</evidence>
<dbReference type="GO" id="GO:0008360">
    <property type="term" value="P:regulation of cell shape"/>
    <property type="evidence" value="ECO:0007669"/>
    <property type="project" value="UniProtKB-UniRule"/>
</dbReference>
<keyword evidence="7 8" id="KW-0472">Membrane</keyword>
<evidence type="ECO:0000313" key="11">
    <source>
        <dbReference type="Proteomes" id="UP000824150"/>
    </source>
</evidence>
<evidence type="ECO:0000256" key="6">
    <source>
        <dbReference type="ARBA" id="ARBA00022989"/>
    </source>
</evidence>
<dbReference type="PANTHER" id="PTHR37484:SF1">
    <property type="entry name" value="ROD SHAPE-DETERMINING PROTEIN MRED"/>
    <property type="match status" value="1"/>
</dbReference>
<dbReference type="NCBIfam" id="TIGR03426">
    <property type="entry name" value="shape_MreD"/>
    <property type="match status" value="1"/>
</dbReference>
<evidence type="ECO:0000256" key="5">
    <source>
        <dbReference type="ARBA" id="ARBA00022960"/>
    </source>
</evidence>
<dbReference type="InterPro" id="IPR007227">
    <property type="entry name" value="Cell_shape_determining_MreD"/>
</dbReference>
<gene>
    <name evidence="10" type="primary">mreD</name>
    <name evidence="10" type="ORF">IAA31_08080</name>
</gene>
<comment type="function">
    <text evidence="8">Involved in formation of the rod shape of the cell. May also contribute to regulation of formation of penicillin-binding proteins.</text>
</comment>
<keyword evidence="8" id="KW-0997">Cell inner membrane</keyword>
<keyword evidence="6 9" id="KW-1133">Transmembrane helix</keyword>
<organism evidence="10 11">
    <name type="scientific">Candidatus Anaerobiospirillum merdipullorum</name>
    <dbReference type="NCBI Taxonomy" id="2838450"/>
    <lineage>
        <taxon>Bacteria</taxon>
        <taxon>Pseudomonadati</taxon>
        <taxon>Pseudomonadota</taxon>
        <taxon>Gammaproteobacteria</taxon>
        <taxon>Aeromonadales</taxon>
        <taxon>Succinivibrionaceae</taxon>
        <taxon>Anaerobiospirillum</taxon>
    </lineage>
</organism>
<evidence type="ECO:0000256" key="9">
    <source>
        <dbReference type="SAM" id="Phobius"/>
    </source>
</evidence>
<keyword evidence="5 8" id="KW-0133">Cell shape</keyword>
<feature type="transmembrane region" description="Helical" evidence="9">
    <location>
        <begin position="106"/>
        <end position="124"/>
    </location>
</feature>
<evidence type="ECO:0000256" key="8">
    <source>
        <dbReference type="PIRNR" id="PIRNR018472"/>
    </source>
</evidence>
<dbReference type="InterPro" id="IPR026034">
    <property type="entry name" value="MreD_proteobac"/>
</dbReference>
<feature type="transmembrane region" description="Helical" evidence="9">
    <location>
        <begin position="136"/>
        <end position="158"/>
    </location>
</feature>
<dbReference type="PIRSF" id="PIRSF018472">
    <property type="entry name" value="MreD_proteobac"/>
    <property type="match status" value="1"/>
</dbReference>